<dbReference type="Gene3D" id="1.25.40.20">
    <property type="entry name" value="Ankyrin repeat-containing domain"/>
    <property type="match status" value="1"/>
</dbReference>
<evidence type="ECO:0000256" key="1">
    <source>
        <dbReference type="SAM" id="MobiDB-lite"/>
    </source>
</evidence>
<dbReference type="SUPFAM" id="SSF48403">
    <property type="entry name" value="Ankyrin repeat"/>
    <property type="match status" value="1"/>
</dbReference>
<organism evidence="3 4">
    <name type="scientific">Robbsia betulipollinis</name>
    <dbReference type="NCBI Taxonomy" id="2981849"/>
    <lineage>
        <taxon>Bacteria</taxon>
        <taxon>Pseudomonadati</taxon>
        <taxon>Pseudomonadota</taxon>
        <taxon>Betaproteobacteria</taxon>
        <taxon>Burkholderiales</taxon>
        <taxon>Burkholderiaceae</taxon>
        <taxon>Robbsia</taxon>
    </lineage>
</organism>
<feature type="compositionally biased region" description="Pro residues" evidence="1">
    <location>
        <begin position="151"/>
        <end position="162"/>
    </location>
</feature>
<dbReference type="RefSeq" id="WP_267846991.1">
    <property type="nucleotide sequence ID" value="NZ_JAPMXC010000001.1"/>
</dbReference>
<feature type="compositionally biased region" description="Basic and acidic residues" evidence="1">
    <location>
        <begin position="25"/>
        <end position="48"/>
    </location>
</feature>
<feature type="region of interest" description="Disordered" evidence="1">
    <location>
        <begin position="122"/>
        <end position="174"/>
    </location>
</feature>
<dbReference type="InterPro" id="IPR036770">
    <property type="entry name" value="Ankyrin_rpt-contain_sf"/>
</dbReference>
<sequence length="567" mass="63185">MKSTYDVTSAPHPDREGFAPIPRQSEARSDHGAETSTIRRRDGRDGETFPERIDAIRNAHPGTQTLNTSAAERNGTFAADLRGVLVSSSNHRYGRRYGLDGTGTPASMPRTTRHRLQTILEQGLSGRRDLSAGAAMARAPRPDLRQNTVSLPPPPPPPPPPRDSSEASSAPVHGDATEVAGLRMRETREPGASEHRGSFISSSVMLLDLPQEDLDAIAERADAGSLVALYDVNRRMRDTVESVLRRKWPIERRERETVRAALADEAKIIRFFADHGFKIDDVMINGRTLLAESLHHDLSRDTYAVLLDMTTELNGRIIKEPSDLLPDFLLDRPILEAAIRYRNKHAVEAIVTCVRHAIPSQKCDEPGYVALAAEYNDLDTMRYLIESGKFSVNDRRFGFTALQTQLADLSGDGVDVVRYLLSRDDIALDDPSLVNDVFPKNPGRFALLVEDPRIDINAVEYYDTVHHVAHTPLTAAIYTMCTLADNRNFDVLIQCERVDVSKPILCADDRWRTPEQYLRHCHQNNTRDVHDRISVALRRHPRYVNRRAAIAPSHSGNASAGETGGSR</sequence>
<gene>
    <name evidence="3" type="ORF">OVY01_08315</name>
</gene>
<dbReference type="InterPro" id="IPR001810">
    <property type="entry name" value="F-box_dom"/>
</dbReference>
<comment type="caution">
    <text evidence="3">The sequence shown here is derived from an EMBL/GenBank/DDBJ whole genome shotgun (WGS) entry which is preliminary data.</text>
</comment>
<evidence type="ECO:0000259" key="2">
    <source>
        <dbReference type="PROSITE" id="PS50181"/>
    </source>
</evidence>
<dbReference type="Proteomes" id="UP001082899">
    <property type="component" value="Unassembled WGS sequence"/>
</dbReference>
<feature type="region of interest" description="Disordered" evidence="1">
    <location>
        <begin position="1"/>
        <end position="48"/>
    </location>
</feature>
<reference evidence="3" key="1">
    <citation type="submission" date="2022-11" db="EMBL/GenBank/DDBJ databases">
        <title>Robbsia betulipollinis sp. nov., isolated from pollen of birch (Betula pendula).</title>
        <authorList>
            <person name="Shi H."/>
            <person name="Ambika Manirajan B."/>
            <person name="Ratering S."/>
            <person name="Geissler-Plaum R."/>
            <person name="Schnell S."/>
        </authorList>
    </citation>
    <scope>NUCLEOTIDE SEQUENCE</scope>
    <source>
        <strain evidence="3">Bb-Pol-6</strain>
    </source>
</reference>
<protein>
    <recommendedName>
        <fullName evidence="2">F-box domain-containing protein</fullName>
    </recommendedName>
</protein>
<dbReference type="PROSITE" id="PS50181">
    <property type="entry name" value="FBOX"/>
    <property type="match status" value="1"/>
</dbReference>
<feature type="domain" description="F-box" evidence="2">
    <location>
        <begin position="203"/>
        <end position="251"/>
    </location>
</feature>
<dbReference type="EMBL" id="JAPMXC010000001">
    <property type="protein sequence ID" value="MCY0387236.1"/>
    <property type="molecule type" value="Genomic_DNA"/>
</dbReference>
<evidence type="ECO:0000313" key="4">
    <source>
        <dbReference type="Proteomes" id="UP001082899"/>
    </source>
</evidence>
<keyword evidence="4" id="KW-1185">Reference proteome</keyword>
<name>A0ABT3ZL14_9BURK</name>
<proteinExistence type="predicted"/>
<accession>A0ABT3ZL14</accession>
<evidence type="ECO:0000313" key="3">
    <source>
        <dbReference type="EMBL" id="MCY0387236.1"/>
    </source>
</evidence>